<keyword evidence="2" id="KW-1185">Reference proteome</keyword>
<protein>
    <submittedName>
        <fullName evidence="1">Uncharacterized protein</fullName>
    </submittedName>
</protein>
<dbReference type="EMBL" id="KN834771">
    <property type="protein sequence ID" value="KIK61372.1"/>
    <property type="molecule type" value="Genomic_DNA"/>
</dbReference>
<dbReference type="OrthoDB" id="2837160at2759"/>
<proteinExistence type="predicted"/>
<evidence type="ECO:0000313" key="1">
    <source>
        <dbReference type="EMBL" id="KIK61372.1"/>
    </source>
</evidence>
<name>A0A0D0CQP2_9AGAR</name>
<dbReference type="Proteomes" id="UP000053593">
    <property type="component" value="Unassembled WGS sequence"/>
</dbReference>
<accession>A0A0D0CQP2</accession>
<dbReference type="HOGENOM" id="CLU_1496372_0_0_1"/>
<sequence>MQQATIQPIYVSLHEMTPHNPGIGSYHWAIAIPRPSEEYRLDRPLDMFQVYASDSTDYDNDDWCSDHKTGTEPMYLDRLVGVVRLPPLVVTHEEACKFLSSEPSNREGTTLLRGRSTWSCSQWLIRCLKRMEEKGWFSSPPPLGIATGNGQAFYDDIRTKGITYEIMIMNGFAGNSTLMDGIRVLL</sequence>
<gene>
    <name evidence="1" type="ORF">GYMLUDRAFT_58898</name>
</gene>
<evidence type="ECO:0000313" key="2">
    <source>
        <dbReference type="Proteomes" id="UP000053593"/>
    </source>
</evidence>
<reference evidence="1 2" key="1">
    <citation type="submission" date="2014-04" db="EMBL/GenBank/DDBJ databases">
        <title>Evolutionary Origins and Diversification of the Mycorrhizal Mutualists.</title>
        <authorList>
            <consortium name="DOE Joint Genome Institute"/>
            <consortium name="Mycorrhizal Genomics Consortium"/>
            <person name="Kohler A."/>
            <person name="Kuo A."/>
            <person name="Nagy L.G."/>
            <person name="Floudas D."/>
            <person name="Copeland A."/>
            <person name="Barry K.W."/>
            <person name="Cichocki N."/>
            <person name="Veneault-Fourrey C."/>
            <person name="LaButti K."/>
            <person name="Lindquist E.A."/>
            <person name="Lipzen A."/>
            <person name="Lundell T."/>
            <person name="Morin E."/>
            <person name="Murat C."/>
            <person name="Riley R."/>
            <person name="Ohm R."/>
            <person name="Sun H."/>
            <person name="Tunlid A."/>
            <person name="Henrissat B."/>
            <person name="Grigoriev I.V."/>
            <person name="Hibbett D.S."/>
            <person name="Martin F."/>
        </authorList>
    </citation>
    <scope>NUCLEOTIDE SEQUENCE [LARGE SCALE GENOMIC DNA]</scope>
    <source>
        <strain evidence="1 2">FD-317 M1</strain>
    </source>
</reference>
<dbReference type="AlphaFoldDB" id="A0A0D0CQP2"/>
<organism evidence="1 2">
    <name type="scientific">Collybiopsis luxurians FD-317 M1</name>
    <dbReference type="NCBI Taxonomy" id="944289"/>
    <lineage>
        <taxon>Eukaryota</taxon>
        <taxon>Fungi</taxon>
        <taxon>Dikarya</taxon>
        <taxon>Basidiomycota</taxon>
        <taxon>Agaricomycotina</taxon>
        <taxon>Agaricomycetes</taxon>
        <taxon>Agaricomycetidae</taxon>
        <taxon>Agaricales</taxon>
        <taxon>Marasmiineae</taxon>
        <taxon>Omphalotaceae</taxon>
        <taxon>Collybiopsis</taxon>
        <taxon>Collybiopsis luxurians</taxon>
    </lineage>
</organism>